<dbReference type="RefSeq" id="WP_002684689.1">
    <property type="nucleotide sequence ID" value="NZ_JH600070.1"/>
</dbReference>
<name>I3CEQ6_9GAMM</name>
<sequence>MPTPPQRSSYFQNAYERFFFLHGHTDDEFCPPQLGIYTLEEMLFTHLQQLGYTRIIFYNGRQKIYFHDFQSRQASSPQAQTDKPQSKPTPSPARPASKLCSGPVGLQRLRTRATETEPNPADPASRLPPMKQTIVYNSLQLGRMSDTDVVGFIARCMQEEQPKTAVIFTDGLDFILHFEASAQRTMAAMLTRFGQLPSTNHNLCLFLLPDTNPQNIRTVLEQKEWLFLLNQFLDKDNTPSQRVISIGSPRQDEVLNLLHYWRLKRQLLTDWQLLPDAALAITRQLCATGQSLKALSYQLSTCQDLSANTLKQLAQQTAQQPAIDRLRQMNGLEIILQKMERLIAREQERLSDESRTLENKHQTGTCRLLPVTATAEKNISLNIVLKGNPGTGKTTVAYLIAEIFREAGLLELGHVVKASREDLVAGYVGQTAIQTAQKIADAMGGVLFVDEAYRLVEGGENDFGREAIETIMEAMSNHLGKFAVIIAGYPQRIEQFLNTNPGLRRRFGEGNILSIPDYTPDILQTIFLQQVARESRRLAPELQEKLPHFFHNWYQHRNPENFGNAGDVLNLYQQMDEQRIMRVRQNQLADKQLRFTLTLADIPEPLQAYLQASDNDNIQTLLNELDQFIGLQTVKHRIHGLINAIKVQQLRGESAHVVAGHYVFIGNPGTGKTMMARYMGQVFKALSILKKGQLIEVTRADLVGSYLGETALKTRRVIENSLDGVLFIDEAYQLLESAEDEFGKEAIQTLVADMENYRHRLCVIVAGYPDSMKSFLNSNPGLPSRFAGHILFENYNATEMLAIFQAMAIEKRLTLAPELHVQLKILFSNWEKNTQATFGNARDVRNLLEEMIIRQNTRLVENHITDKTALYRLELVDLPN</sequence>
<feature type="coiled-coil region" evidence="4">
    <location>
        <begin position="329"/>
        <end position="356"/>
    </location>
</feature>
<dbReference type="GO" id="GO:0005524">
    <property type="term" value="F:ATP binding"/>
    <property type="evidence" value="ECO:0007669"/>
    <property type="project" value="UniProtKB-KW"/>
</dbReference>
<dbReference type="InterPro" id="IPR027417">
    <property type="entry name" value="P-loop_NTPase"/>
</dbReference>
<feature type="region of interest" description="Disordered" evidence="5">
    <location>
        <begin position="71"/>
        <end position="101"/>
    </location>
</feature>
<evidence type="ECO:0000256" key="5">
    <source>
        <dbReference type="SAM" id="MobiDB-lite"/>
    </source>
</evidence>
<feature type="domain" description="AAA+ ATPase" evidence="6">
    <location>
        <begin position="658"/>
        <end position="796"/>
    </location>
</feature>
<dbReference type="Pfam" id="PF17866">
    <property type="entry name" value="AAA_lid_6"/>
    <property type="match status" value="1"/>
</dbReference>
<keyword evidence="4" id="KW-0175">Coiled coil</keyword>
<evidence type="ECO:0000313" key="7">
    <source>
        <dbReference type="EMBL" id="EIJ42099.1"/>
    </source>
</evidence>
<dbReference type="eggNOG" id="COG0464">
    <property type="taxonomic scope" value="Bacteria"/>
</dbReference>
<dbReference type="AlphaFoldDB" id="I3CEQ6"/>
<dbReference type="OrthoDB" id="9778364at2"/>
<dbReference type="GO" id="GO:0016887">
    <property type="term" value="F:ATP hydrolysis activity"/>
    <property type="evidence" value="ECO:0007669"/>
    <property type="project" value="InterPro"/>
</dbReference>
<feature type="domain" description="AAA+ ATPase" evidence="6">
    <location>
        <begin position="379"/>
        <end position="513"/>
    </location>
</feature>
<dbReference type="InterPro" id="IPR003593">
    <property type="entry name" value="AAA+_ATPase"/>
</dbReference>
<evidence type="ECO:0000256" key="4">
    <source>
        <dbReference type="SAM" id="Coils"/>
    </source>
</evidence>
<dbReference type="InterPro" id="IPR000641">
    <property type="entry name" value="CbxX/CfxQ"/>
</dbReference>
<dbReference type="PANTHER" id="PTHR43392:SF2">
    <property type="entry name" value="AAA-TYPE ATPASE FAMILY PROTEIN _ ANKYRIN REPEAT FAMILY PROTEIN"/>
    <property type="match status" value="1"/>
</dbReference>
<comment type="similarity">
    <text evidence="1">Belongs to the CbxX/CfxQ family.</text>
</comment>
<evidence type="ECO:0000256" key="2">
    <source>
        <dbReference type="ARBA" id="ARBA00022741"/>
    </source>
</evidence>
<dbReference type="SMART" id="SM00382">
    <property type="entry name" value="AAA"/>
    <property type="match status" value="2"/>
</dbReference>
<dbReference type="Gene3D" id="3.40.50.300">
    <property type="entry name" value="P-loop containing nucleotide triphosphate hydrolases"/>
    <property type="match status" value="2"/>
</dbReference>
<dbReference type="FunFam" id="3.40.50.300:FF:000216">
    <property type="entry name" value="Type VII secretion ATPase EccA"/>
    <property type="match status" value="2"/>
</dbReference>
<reference evidence="7 8" key="1">
    <citation type="submission" date="2011-11" db="EMBL/GenBank/DDBJ databases">
        <title>Improved High-Quality Draft sequence of Beggiatoa alba B18lD.</title>
        <authorList>
            <consortium name="US DOE Joint Genome Institute"/>
            <person name="Lucas S."/>
            <person name="Han J."/>
            <person name="Lapidus A."/>
            <person name="Cheng J.-F."/>
            <person name="Goodwin L."/>
            <person name="Pitluck S."/>
            <person name="Peters L."/>
            <person name="Mikhailova N."/>
            <person name="Held B."/>
            <person name="Detter J.C."/>
            <person name="Han C."/>
            <person name="Tapia R."/>
            <person name="Land M."/>
            <person name="Hauser L."/>
            <person name="Kyrpides N."/>
            <person name="Ivanova N."/>
            <person name="Pagani I."/>
            <person name="Samuel K."/>
            <person name="Teske A."/>
            <person name="Mueller J."/>
            <person name="Woyke T."/>
        </authorList>
    </citation>
    <scope>NUCLEOTIDE SEQUENCE [LARGE SCALE GENOMIC DNA]</scope>
    <source>
        <strain evidence="7 8">B18LD</strain>
    </source>
</reference>
<dbReference type="PRINTS" id="PR00819">
    <property type="entry name" value="CBXCFQXSUPER"/>
</dbReference>
<dbReference type="HOGENOM" id="CLU_007436_0_0_6"/>
<evidence type="ECO:0000256" key="3">
    <source>
        <dbReference type="ARBA" id="ARBA00022840"/>
    </source>
</evidence>
<dbReference type="InterPro" id="IPR050773">
    <property type="entry name" value="CbxX/CfxQ_RuBisCO_ESX"/>
</dbReference>
<evidence type="ECO:0000256" key="1">
    <source>
        <dbReference type="ARBA" id="ARBA00010378"/>
    </source>
</evidence>
<evidence type="ECO:0000259" key="6">
    <source>
        <dbReference type="SMART" id="SM00382"/>
    </source>
</evidence>
<dbReference type="EMBL" id="JH600070">
    <property type="protein sequence ID" value="EIJ42099.1"/>
    <property type="molecule type" value="Genomic_DNA"/>
</dbReference>
<protein>
    <submittedName>
        <fullName evidence="7">AAA+ family ATPase</fullName>
    </submittedName>
</protein>
<dbReference type="Pfam" id="PF00004">
    <property type="entry name" value="AAA"/>
    <property type="match status" value="2"/>
</dbReference>
<dbReference type="SUPFAM" id="SSF52540">
    <property type="entry name" value="P-loop containing nucleoside triphosphate hydrolases"/>
    <property type="match status" value="2"/>
</dbReference>
<organism evidence="7 8">
    <name type="scientific">Beggiatoa alba B18LD</name>
    <dbReference type="NCBI Taxonomy" id="395493"/>
    <lineage>
        <taxon>Bacteria</taxon>
        <taxon>Pseudomonadati</taxon>
        <taxon>Pseudomonadota</taxon>
        <taxon>Gammaproteobacteria</taxon>
        <taxon>Thiotrichales</taxon>
        <taxon>Thiotrichaceae</taxon>
        <taxon>Beggiatoa</taxon>
    </lineage>
</organism>
<gene>
    <name evidence="7" type="ORF">BegalDRAFT_1197</name>
</gene>
<evidence type="ECO:0000313" key="8">
    <source>
        <dbReference type="Proteomes" id="UP000005744"/>
    </source>
</evidence>
<dbReference type="Proteomes" id="UP000005744">
    <property type="component" value="Unassembled WGS sequence"/>
</dbReference>
<keyword evidence="3" id="KW-0067">ATP-binding</keyword>
<feature type="compositionally biased region" description="Polar residues" evidence="5">
    <location>
        <begin position="71"/>
        <end position="86"/>
    </location>
</feature>
<dbReference type="Gene3D" id="1.10.8.60">
    <property type="match status" value="2"/>
</dbReference>
<keyword evidence="2" id="KW-0547">Nucleotide-binding</keyword>
<accession>I3CEQ6</accession>
<dbReference type="PANTHER" id="PTHR43392">
    <property type="entry name" value="AAA-TYPE ATPASE FAMILY PROTEIN / ANKYRIN REPEAT FAMILY PROTEIN"/>
    <property type="match status" value="1"/>
</dbReference>
<proteinExistence type="inferred from homology"/>
<keyword evidence="8" id="KW-1185">Reference proteome</keyword>
<dbReference type="InterPro" id="IPR041627">
    <property type="entry name" value="AAA_lid_6"/>
</dbReference>
<dbReference type="InterPro" id="IPR003959">
    <property type="entry name" value="ATPase_AAA_core"/>
</dbReference>
<dbReference type="STRING" id="395493.BegalDRAFT_1197"/>
<dbReference type="CDD" id="cd00009">
    <property type="entry name" value="AAA"/>
    <property type="match status" value="2"/>
</dbReference>